<reference evidence="2" key="1">
    <citation type="journal article" date="2021" name="Proc. Natl. Acad. Sci. U.S.A.">
        <title>Three genomes in the algal genus Volvox reveal the fate of a haploid sex-determining region after a transition to homothallism.</title>
        <authorList>
            <person name="Yamamoto K."/>
            <person name="Hamaji T."/>
            <person name="Kawai-Toyooka H."/>
            <person name="Matsuzaki R."/>
            <person name="Takahashi F."/>
            <person name="Nishimura Y."/>
            <person name="Kawachi M."/>
            <person name="Noguchi H."/>
            <person name="Minakuchi Y."/>
            <person name="Umen J.G."/>
            <person name="Toyoda A."/>
            <person name="Nozaki H."/>
        </authorList>
    </citation>
    <scope>NUCLEOTIDE SEQUENCE</scope>
    <source>
        <strain evidence="3">NIES-3785</strain>
        <strain evidence="2">NIES-3786</strain>
    </source>
</reference>
<keyword evidence="4" id="KW-1185">Reference proteome</keyword>
<comment type="caution">
    <text evidence="2">The sequence shown here is derived from an EMBL/GenBank/DDBJ whole genome shotgun (WGS) entry which is preliminary data.</text>
</comment>
<evidence type="ECO:0000313" key="3">
    <source>
        <dbReference type="EMBL" id="GIM13171.1"/>
    </source>
</evidence>
<feature type="compositionally biased region" description="Polar residues" evidence="1">
    <location>
        <begin position="187"/>
        <end position="199"/>
    </location>
</feature>
<evidence type="ECO:0000313" key="4">
    <source>
        <dbReference type="Proteomes" id="UP000747110"/>
    </source>
</evidence>
<feature type="compositionally biased region" description="Low complexity" evidence="1">
    <location>
        <begin position="161"/>
        <end position="180"/>
    </location>
</feature>
<dbReference type="Proteomes" id="UP000747110">
    <property type="component" value="Unassembled WGS sequence"/>
</dbReference>
<gene>
    <name evidence="2" type="ORF">Vretifemale_17919</name>
    <name evidence="3" type="ORF">Vretimale_16319</name>
</gene>
<evidence type="ECO:0000313" key="2">
    <source>
        <dbReference type="EMBL" id="GIL90238.1"/>
    </source>
</evidence>
<sequence>MLRCNTLDYQLMPATVSIPLSTPSINVHLMVPTMDTQLCNANEAPYNVKLADYILRLSTSQPSPGTGPVASILIGIDYQGTLPVQDGAEDNPERILQALKCNPLTIAGQSSEDGKCAPSRQVRLQLTPFYSLPPIPSDSGDTDAPRSSCCGSCISSHITASTDSVPVTSSSSSSSSGGASNRLEVALSSSLPAPTSKISSTEEERPGGCCRCPPNQSLNQGIGVAPEAEPSHSGGNTASEGRRTCHRPRQAGRRPSLPLMSNAGGHLPLEYEALMEADMDDLLAHDLIHWTPEQLVEDALERALKSAKVKITSGQSRARSKAAVVPQAPGGEPLAAARNVEAGEASIDRKPRKHKRSMFERLAWGLFGACSGCSVNAL</sequence>
<dbReference type="EMBL" id="BNCQ01000047">
    <property type="protein sequence ID" value="GIM13171.1"/>
    <property type="molecule type" value="Genomic_DNA"/>
</dbReference>
<accession>A0A8J4D224</accession>
<organism evidence="2 4">
    <name type="scientific">Volvox reticuliferus</name>
    <dbReference type="NCBI Taxonomy" id="1737510"/>
    <lineage>
        <taxon>Eukaryota</taxon>
        <taxon>Viridiplantae</taxon>
        <taxon>Chlorophyta</taxon>
        <taxon>core chlorophytes</taxon>
        <taxon>Chlorophyceae</taxon>
        <taxon>CS clade</taxon>
        <taxon>Chlamydomonadales</taxon>
        <taxon>Volvocaceae</taxon>
        <taxon>Volvox</taxon>
    </lineage>
</organism>
<evidence type="ECO:0000256" key="1">
    <source>
        <dbReference type="SAM" id="MobiDB-lite"/>
    </source>
</evidence>
<dbReference type="EMBL" id="BNCP01000055">
    <property type="protein sequence ID" value="GIL90238.1"/>
    <property type="molecule type" value="Genomic_DNA"/>
</dbReference>
<dbReference type="Proteomes" id="UP000722791">
    <property type="component" value="Unassembled WGS sequence"/>
</dbReference>
<dbReference type="OrthoDB" id="10408796at2759"/>
<feature type="region of interest" description="Disordered" evidence="1">
    <location>
        <begin position="161"/>
        <end position="261"/>
    </location>
</feature>
<name>A0A8J4D224_9CHLO</name>
<dbReference type="AlphaFoldDB" id="A0A8J4D224"/>
<protein>
    <submittedName>
        <fullName evidence="2">Uncharacterized protein</fullName>
    </submittedName>
</protein>
<proteinExistence type="predicted"/>